<keyword evidence="2" id="KW-1185">Reference proteome</keyword>
<organism evidence="1 2">
    <name type="scientific">Zea mays</name>
    <name type="common">Maize</name>
    <dbReference type="NCBI Taxonomy" id="4577"/>
    <lineage>
        <taxon>Eukaryota</taxon>
        <taxon>Viridiplantae</taxon>
        <taxon>Streptophyta</taxon>
        <taxon>Embryophyta</taxon>
        <taxon>Tracheophyta</taxon>
        <taxon>Spermatophyta</taxon>
        <taxon>Magnoliopsida</taxon>
        <taxon>Liliopsida</taxon>
        <taxon>Poales</taxon>
        <taxon>Poaceae</taxon>
        <taxon>PACMAD clade</taxon>
        <taxon>Panicoideae</taxon>
        <taxon>Andropogonodae</taxon>
        <taxon>Andropogoneae</taxon>
        <taxon>Tripsacinae</taxon>
        <taxon>Zea</taxon>
    </lineage>
</organism>
<reference evidence="1" key="3">
    <citation type="submission" date="2021-05" db="UniProtKB">
        <authorList>
            <consortium name="EnsemblPlants"/>
        </authorList>
    </citation>
    <scope>IDENTIFICATION</scope>
    <source>
        <strain evidence="1">cv. B73</strain>
    </source>
</reference>
<reference evidence="2" key="1">
    <citation type="submission" date="2015-12" db="EMBL/GenBank/DDBJ databases">
        <title>Update maize B73 reference genome by single molecule sequencing technologies.</title>
        <authorList>
            <consortium name="Maize Genome Sequencing Project"/>
            <person name="Ware D."/>
        </authorList>
    </citation>
    <scope>NUCLEOTIDE SEQUENCE [LARGE SCALE GENOMIC DNA]</scope>
    <source>
        <strain evidence="2">cv. B73</strain>
    </source>
</reference>
<sequence length="204" mass="22350">MGGVRSDLAICRALVLDDEGEAAAAADVPVGVRRHEHAWAALRVRALHAQPLHLPRGLIDPVPPKHGVEPGVLVLVRALLRSGERLPIALLGAASEEAAAQGQHRLLGDVVVSQRAAVAQLLPREDEALLGRRDALRLVHLGLHVRHRVRRLNLQRDRPCRRQRLHEDLHLGHDPCLLSAFRGSQSLSRSRRAAAGCACELYFD</sequence>
<dbReference type="Gramene" id="Zm00001eb044930_T001">
    <property type="protein sequence ID" value="Zm00001eb044930_P001"/>
    <property type="gene ID" value="Zm00001eb044930"/>
</dbReference>
<dbReference type="EnsemblPlants" id="Zm00001eb044930_T001">
    <property type="protein sequence ID" value="Zm00001eb044930_P001"/>
    <property type="gene ID" value="Zm00001eb044930"/>
</dbReference>
<dbReference type="AlphaFoldDB" id="A0A804LY92"/>
<protein>
    <submittedName>
        <fullName evidence="1">Uncharacterized protein</fullName>
    </submittedName>
</protein>
<name>A0A804LY92_MAIZE</name>
<evidence type="ECO:0000313" key="2">
    <source>
        <dbReference type="Proteomes" id="UP000007305"/>
    </source>
</evidence>
<reference evidence="1" key="2">
    <citation type="submission" date="2019-07" db="EMBL/GenBank/DDBJ databases">
        <authorList>
            <person name="Seetharam A."/>
            <person name="Woodhouse M."/>
            <person name="Cannon E."/>
        </authorList>
    </citation>
    <scope>NUCLEOTIDE SEQUENCE [LARGE SCALE GENOMIC DNA]</scope>
    <source>
        <strain evidence="1">cv. B73</strain>
    </source>
</reference>
<proteinExistence type="predicted"/>
<evidence type="ECO:0000313" key="1">
    <source>
        <dbReference type="EnsemblPlants" id="Zm00001eb044930_P001"/>
    </source>
</evidence>
<dbReference type="Proteomes" id="UP000007305">
    <property type="component" value="Chromosome 1"/>
</dbReference>
<dbReference type="InParanoid" id="A0A804LY92"/>
<accession>A0A804LY92</accession>